<reference evidence="1 2" key="1">
    <citation type="submission" date="2018-04" db="EMBL/GenBank/DDBJ databases">
        <title>Massilia violaceinigra sp. nov., a novel purple-pigmented bacterium isolated from Tianshan glacier, Xinjiang, China.</title>
        <authorList>
            <person name="Wang H."/>
        </authorList>
    </citation>
    <scope>NUCLEOTIDE SEQUENCE [LARGE SCALE GENOMIC DNA]</scope>
    <source>
        <strain evidence="1 2">B448-2</strain>
    </source>
</reference>
<sequence length="253" mass="28542">MDERAADDYGFKVLELALSKSGIPYSLTVSKLKMNQERAGSMLEQGVISVWDAGASAELETRYKAVNFPIDRGLSGYRLFLINKEQLGDFAKIRTLGALKNKRAGQGPGWGDTKILNGAGIHVRTAEFEPLFRLLNAKRIDFFPLGAEEIFTLLERHRGASPDLVVEPDLALHYPFARLFFVRKGNMRLHDAIHSGLVNAFADGSFQRLLESDKKFHDGVSRAKLRTRTIFMLDNANLTRAFRLMPKEYFYTP</sequence>
<gene>
    <name evidence="1" type="ORF">C7C56_000705</name>
</gene>
<dbReference type="SUPFAM" id="SSF53850">
    <property type="entry name" value="Periplasmic binding protein-like II"/>
    <property type="match status" value="1"/>
</dbReference>
<comment type="caution">
    <text evidence="1">The sequence shown here is derived from an EMBL/GenBank/DDBJ whole genome shotgun (WGS) entry which is preliminary data.</text>
</comment>
<accession>A0A2U2I7F2</accession>
<organism evidence="1 2">
    <name type="scientific">Massilia glaciei</name>
    <dbReference type="NCBI Taxonomy" id="1524097"/>
    <lineage>
        <taxon>Bacteria</taxon>
        <taxon>Pseudomonadati</taxon>
        <taxon>Pseudomonadota</taxon>
        <taxon>Betaproteobacteria</taxon>
        <taxon>Burkholderiales</taxon>
        <taxon>Oxalobacteraceae</taxon>
        <taxon>Telluria group</taxon>
        <taxon>Massilia</taxon>
    </lineage>
</organism>
<dbReference type="EMBL" id="PXWF02000015">
    <property type="protein sequence ID" value="PWF55667.1"/>
    <property type="molecule type" value="Genomic_DNA"/>
</dbReference>
<evidence type="ECO:0000313" key="2">
    <source>
        <dbReference type="Proteomes" id="UP000241421"/>
    </source>
</evidence>
<evidence type="ECO:0008006" key="3">
    <source>
        <dbReference type="Google" id="ProtNLM"/>
    </source>
</evidence>
<protein>
    <recommendedName>
        <fullName evidence="3">Solute-binding protein family 3/N-terminal domain-containing protein</fullName>
    </recommendedName>
</protein>
<dbReference type="AlphaFoldDB" id="A0A2U2I7F2"/>
<dbReference type="Gene3D" id="3.40.190.10">
    <property type="entry name" value="Periplasmic binding protein-like II"/>
    <property type="match status" value="2"/>
</dbReference>
<name>A0A2U2I7F2_9BURK</name>
<evidence type="ECO:0000313" key="1">
    <source>
        <dbReference type="EMBL" id="PWF55667.1"/>
    </source>
</evidence>
<proteinExistence type="predicted"/>
<keyword evidence="2" id="KW-1185">Reference proteome</keyword>
<dbReference type="Proteomes" id="UP000241421">
    <property type="component" value="Unassembled WGS sequence"/>
</dbReference>